<accession>A0A8J4M5A6</accession>
<dbReference type="InterPro" id="IPR051211">
    <property type="entry name" value="PG_lysyltransferase"/>
</dbReference>
<dbReference type="PANTHER" id="PTHR34697:SF2">
    <property type="entry name" value="PHOSPHATIDYLGLYCEROL LYSYLTRANSFERASE"/>
    <property type="match status" value="1"/>
</dbReference>
<comment type="caution">
    <text evidence="9">The sequence shown here is derived from an EMBL/GenBank/DDBJ whole genome shotgun (WGS) entry which is preliminary data.</text>
</comment>
<dbReference type="GO" id="GO:0055091">
    <property type="term" value="P:phospholipid homeostasis"/>
    <property type="evidence" value="ECO:0007669"/>
    <property type="project" value="TreeGrafter"/>
</dbReference>
<comment type="subcellular location">
    <subcellularLocation>
        <location evidence="1">Cell membrane</location>
        <topology evidence="1">Multi-pass membrane protein</topology>
    </subcellularLocation>
</comment>
<dbReference type="AlphaFoldDB" id="A0A8J4M5A6"/>
<dbReference type="Pfam" id="PF09924">
    <property type="entry name" value="LPG_synthase_C"/>
    <property type="match status" value="1"/>
</dbReference>
<feature type="compositionally biased region" description="Basic and acidic residues" evidence="6">
    <location>
        <begin position="668"/>
        <end position="690"/>
    </location>
</feature>
<feature type="transmembrane region" description="Helical" evidence="7">
    <location>
        <begin position="170"/>
        <end position="189"/>
    </location>
</feature>
<evidence type="ECO:0000313" key="9">
    <source>
        <dbReference type="EMBL" id="HGC42119.1"/>
    </source>
</evidence>
<gene>
    <name evidence="9" type="ORF">ENY07_02695</name>
</gene>
<evidence type="ECO:0000256" key="6">
    <source>
        <dbReference type="SAM" id="MobiDB-lite"/>
    </source>
</evidence>
<sequence length="702" mass="74855">MPLERARRLASLLRRLPPLIGLVLLIGAVFVVQREFRSLRLEDILAAVEAIPRRALLLAAGLTLLAYGVLTFYDRLAAIYAKARVSYWQSAFASFCAYALSHNLGFAAVSGAAVRLRLYAHWGLTPVQIGKVIAFCSLTFGLGGMVLGGAILIVEPRAVPLLGSAWPRPVPYLLGAGLWAVVIAYVWIARSIGRLRLFGQEIQLPGSRMAVLQVLLATADVAVTAEILYVLLPDAAGLTYLRCLAIYVAAYSAGLATSLPGGIGVFDSVVLLGLSPYLDAPRIVGAVIVFRLYYYVIPLFLAGFLFTGNELLLRGQAALARRATATAGVAEPAWQPVAQWSEPDFAVALATGAVTLSGAMMLLLGVVGPMPDMSWVDPDLAEMSSPSGQFIPSLIGAGLLALAFGLSRRVTLAWGAVLVLLLGAAAITVVEGVRWWVPAILLLSAFLIAPFRRAFYRHAHLASDPLDLATSLPLLALVLCVLTLSAFERHIRGLADKSWWSVVLSPQAPNALRLSLALAVLLGAAAIWQLARPGRVRAETWTAEAAWRFRALGGDAPALADGLLWGEAGRAAIPIRRAGHLLIALGDPIGAAEDRVAAIWRLRDLAAQEGLHPAVYGAGAEFLNVYADIGLSPVPHEGAPGRYLLCHSGRDLAALLASMEHQIGQPEGQDRHIGDDAEDDQQQHEKRQDAANHLAHRGVGNG</sequence>
<feature type="transmembrane region" description="Helical" evidence="7">
    <location>
        <begin position="244"/>
        <end position="263"/>
    </location>
</feature>
<dbReference type="EMBL" id="DTQM01000052">
    <property type="protein sequence ID" value="HGC42119.1"/>
    <property type="molecule type" value="Genomic_DNA"/>
</dbReference>
<evidence type="ECO:0000256" key="1">
    <source>
        <dbReference type="ARBA" id="ARBA00004651"/>
    </source>
</evidence>
<feature type="transmembrane region" description="Helical" evidence="7">
    <location>
        <begin position="55"/>
        <end position="73"/>
    </location>
</feature>
<feature type="transmembrane region" description="Helical" evidence="7">
    <location>
        <begin position="85"/>
        <end position="112"/>
    </location>
</feature>
<evidence type="ECO:0000256" key="5">
    <source>
        <dbReference type="ARBA" id="ARBA00023136"/>
    </source>
</evidence>
<evidence type="ECO:0000256" key="3">
    <source>
        <dbReference type="ARBA" id="ARBA00022692"/>
    </source>
</evidence>
<dbReference type="GO" id="GO:0005886">
    <property type="term" value="C:plasma membrane"/>
    <property type="evidence" value="ECO:0007669"/>
    <property type="project" value="UniProtKB-SubCell"/>
</dbReference>
<evidence type="ECO:0000259" key="8">
    <source>
        <dbReference type="Pfam" id="PF09924"/>
    </source>
</evidence>
<feature type="transmembrane region" description="Helical" evidence="7">
    <location>
        <begin position="132"/>
        <end position="154"/>
    </location>
</feature>
<evidence type="ECO:0000256" key="2">
    <source>
        <dbReference type="ARBA" id="ARBA00022475"/>
    </source>
</evidence>
<feature type="transmembrane region" description="Helical" evidence="7">
    <location>
        <begin position="387"/>
        <end position="405"/>
    </location>
</feature>
<feature type="domain" description="Phosphatidylglycerol lysyltransferase C-terminal" evidence="8">
    <location>
        <begin position="565"/>
        <end position="633"/>
    </location>
</feature>
<keyword evidence="5 7" id="KW-0472">Membrane</keyword>
<protein>
    <submittedName>
        <fullName evidence="9">Lysylphosphatidylglycerol synthetase family protein</fullName>
    </submittedName>
</protein>
<feature type="transmembrane region" description="Helical" evidence="7">
    <location>
        <begin position="435"/>
        <end position="451"/>
    </location>
</feature>
<name>A0A8J4M5A6_9PROT</name>
<dbReference type="GO" id="GO:0016755">
    <property type="term" value="F:aminoacyltransferase activity"/>
    <property type="evidence" value="ECO:0007669"/>
    <property type="project" value="TreeGrafter"/>
</dbReference>
<keyword evidence="3 7" id="KW-0812">Transmembrane</keyword>
<dbReference type="PANTHER" id="PTHR34697">
    <property type="entry name" value="PHOSPHATIDYLGLYCEROL LYSYLTRANSFERASE"/>
    <property type="match status" value="1"/>
</dbReference>
<feature type="transmembrane region" description="Helical" evidence="7">
    <location>
        <begin position="283"/>
        <end position="306"/>
    </location>
</feature>
<feature type="transmembrane region" description="Helical" evidence="7">
    <location>
        <begin position="472"/>
        <end position="491"/>
    </location>
</feature>
<feature type="region of interest" description="Disordered" evidence="6">
    <location>
        <begin position="666"/>
        <end position="702"/>
    </location>
</feature>
<keyword evidence="4 7" id="KW-1133">Transmembrane helix</keyword>
<feature type="transmembrane region" description="Helical" evidence="7">
    <location>
        <begin position="412"/>
        <end position="429"/>
    </location>
</feature>
<evidence type="ECO:0000256" key="4">
    <source>
        <dbReference type="ARBA" id="ARBA00022989"/>
    </source>
</evidence>
<dbReference type="InterPro" id="IPR024320">
    <property type="entry name" value="LPG_synthase_C"/>
</dbReference>
<feature type="transmembrane region" description="Helical" evidence="7">
    <location>
        <begin position="12"/>
        <end position="32"/>
    </location>
</feature>
<proteinExistence type="predicted"/>
<organism evidence="9">
    <name type="scientific">Acidicaldus sp</name>
    <dbReference type="NCBI Taxonomy" id="1872105"/>
    <lineage>
        <taxon>Bacteria</taxon>
        <taxon>Pseudomonadati</taxon>
        <taxon>Pseudomonadota</taxon>
        <taxon>Alphaproteobacteria</taxon>
        <taxon>Acetobacterales</taxon>
        <taxon>Acetobacteraceae</taxon>
        <taxon>Acidicaldus</taxon>
    </lineage>
</organism>
<keyword evidence="2" id="KW-1003">Cell membrane</keyword>
<evidence type="ECO:0000256" key="7">
    <source>
        <dbReference type="SAM" id="Phobius"/>
    </source>
</evidence>
<reference evidence="9" key="1">
    <citation type="journal article" date="2020" name="mSystems">
        <title>Genome- and Community-Level Interaction Insights into Carbon Utilization and Element Cycling Functions of Hydrothermarchaeota in Hydrothermal Sediment.</title>
        <authorList>
            <person name="Zhou Z."/>
            <person name="Liu Y."/>
            <person name="Xu W."/>
            <person name="Pan J."/>
            <person name="Luo Z.H."/>
            <person name="Li M."/>
        </authorList>
    </citation>
    <scope>NUCLEOTIDE SEQUENCE</scope>
    <source>
        <strain evidence="9">SpSt-997</strain>
    </source>
</reference>
<feature type="transmembrane region" description="Helical" evidence="7">
    <location>
        <begin position="345"/>
        <end position="367"/>
    </location>
</feature>